<feature type="domain" description="NAD-dependent epimerase/dehydratase" evidence="1">
    <location>
        <begin position="3"/>
        <end position="228"/>
    </location>
</feature>
<accession>A0A497XNM7</accession>
<dbReference type="EMBL" id="RCCI01000004">
    <property type="protein sequence ID" value="RLJ67988.1"/>
    <property type="molecule type" value="Genomic_DNA"/>
</dbReference>
<name>A0A497XNM7_9PROT</name>
<dbReference type="Pfam" id="PF01370">
    <property type="entry name" value="Epimerase"/>
    <property type="match status" value="1"/>
</dbReference>
<dbReference type="PANTHER" id="PTHR43245">
    <property type="entry name" value="BIFUNCTIONAL POLYMYXIN RESISTANCE PROTEIN ARNA"/>
    <property type="match status" value="1"/>
</dbReference>
<dbReference type="Gene3D" id="3.40.50.720">
    <property type="entry name" value="NAD(P)-binding Rossmann-like Domain"/>
    <property type="match status" value="1"/>
</dbReference>
<gene>
    <name evidence="2" type="ORF">DFR35_0542</name>
</gene>
<dbReference type="PANTHER" id="PTHR43245:SF58">
    <property type="entry name" value="BLL5923 PROTEIN"/>
    <property type="match status" value="1"/>
</dbReference>
<comment type="caution">
    <text evidence="2">The sequence shown here is derived from an EMBL/GenBank/DDBJ whole genome shotgun (WGS) entry which is preliminary data.</text>
</comment>
<evidence type="ECO:0000313" key="2">
    <source>
        <dbReference type="EMBL" id="RLJ67988.1"/>
    </source>
</evidence>
<keyword evidence="3" id="KW-1185">Reference proteome</keyword>
<dbReference type="SUPFAM" id="SSF51735">
    <property type="entry name" value="NAD(P)-binding Rossmann-fold domains"/>
    <property type="match status" value="1"/>
</dbReference>
<dbReference type="InterPro" id="IPR050177">
    <property type="entry name" value="Lipid_A_modif_metabolic_enz"/>
</dbReference>
<protein>
    <submittedName>
        <fullName evidence="2">Nucleoside-diphosphate-sugar epimerase</fullName>
    </submittedName>
</protein>
<dbReference type="InterPro" id="IPR001509">
    <property type="entry name" value="Epimerase_deHydtase"/>
</dbReference>
<evidence type="ECO:0000313" key="3">
    <source>
        <dbReference type="Proteomes" id="UP000268908"/>
    </source>
</evidence>
<dbReference type="InterPro" id="IPR036291">
    <property type="entry name" value="NAD(P)-bd_dom_sf"/>
</dbReference>
<dbReference type="Proteomes" id="UP000268908">
    <property type="component" value="Unassembled WGS sequence"/>
</dbReference>
<sequence length="319" mass="33535">MKVLVTGAGGFVGQALLPLLLEAGCAVRAAVRRQPLPMAGIDSVVVGDIGPATDWTAALADVDAVVHLAARVHVMRDAAGDPLAAYRATNTVGTLRLAEAAARAGVGRFVFLSTVKVNGESTPPDRPFVDGDPSAATDPYAISKAEAESGLLSLAQTTSLEPVVLRPPLVYGPGVGANFLRLLRLAERGLPLPLAAVSNRRSMIYVGNLASAILAALRAPSLGGRVFLVADGEDLSTPELWRRLAAALGRPARLWPLPPMVLSILARLAGRRAEIERLTGSLAVDARGWREASGWAPPYTVERGIARTVAWYRGAQARR</sequence>
<proteinExistence type="predicted"/>
<dbReference type="RefSeq" id="WP_121239925.1">
    <property type="nucleotide sequence ID" value="NZ_BHVV01000001.1"/>
</dbReference>
<organism evidence="2 3">
    <name type="scientific">Sulfurisoma sediminicola</name>
    <dbReference type="NCBI Taxonomy" id="1381557"/>
    <lineage>
        <taxon>Bacteria</taxon>
        <taxon>Pseudomonadati</taxon>
        <taxon>Pseudomonadota</taxon>
        <taxon>Betaproteobacteria</taxon>
        <taxon>Nitrosomonadales</taxon>
        <taxon>Sterolibacteriaceae</taxon>
        <taxon>Sulfurisoma</taxon>
    </lineage>
</organism>
<dbReference type="AlphaFoldDB" id="A0A497XNM7"/>
<reference evidence="2 3" key="1">
    <citation type="submission" date="2018-10" db="EMBL/GenBank/DDBJ databases">
        <title>Genomic Encyclopedia of Type Strains, Phase IV (KMG-IV): sequencing the most valuable type-strain genomes for metagenomic binning, comparative biology and taxonomic classification.</title>
        <authorList>
            <person name="Goeker M."/>
        </authorList>
    </citation>
    <scope>NUCLEOTIDE SEQUENCE [LARGE SCALE GENOMIC DNA]</scope>
    <source>
        <strain evidence="2 3">DSM 26916</strain>
    </source>
</reference>
<evidence type="ECO:0000259" key="1">
    <source>
        <dbReference type="Pfam" id="PF01370"/>
    </source>
</evidence>
<dbReference type="OrthoDB" id="9801056at2"/>